<evidence type="ECO:0000256" key="3">
    <source>
        <dbReference type="ARBA" id="ARBA00023002"/>
    </source>
</evidence>
<proteinExistence type="predicted"/>
<dbReference type="AlphaFoldDB" id="A0A239K1E3"/>
<sequence length="370" mass="38968">MTLHDTYTLHTSYIDRYGVSVNPIVNRYTRLVGIDHPIVQEGLGPFRTPKLAAAVSNAGGLGTVSMPGMPADIEAGARTFREHIEECASLTDRHFAVNIPVGVDGNGVVLPFTDVYIRMVLDARSADSALATQLTVLTTSAGFPGDYIDMIRDAGMIHQHKVGSTRQAVKAADAGVDVVIAAGFEMGGHAPSKAVHSYVLIPSVTEAVDVPVLLTGGARDGRSLASALAMGADGVAMGTRFIASTANSDWHPGYIQAILDANEGDDVAFDGVYGPCRGLRNTASMKLTDHRSTAGEVLDAVELTRWKIESMQRAQTHGDVEDGLVLTGQVASAIHDVIDIAEFVPSMASEAADILRGLTASLPEPSPVLL</sequence>
<gene>
    <name evidence="4" type="ORF">SAMN05421642_109181</name>
</gene>
<keyword evidence="1" id="KW-0285">Flavoprotein</keyword>
<name>A0A239K1E3_9NOCA</name>
<dbReference type="EMBL" id="FZOW01000009">
    <property type="protein sequence ID" value="SNT11568.1"/>
    <property type="molecule type" value="Genomic_DNA"/>
</dbReference>
<evidence type="ECO:0000256" key="2">
    <source>
        <dbReference type="ARBA" id="ARBA00022643"/>
    </source>
</evidence>
<keyword evidence="2" id="KW-0288">FMN</keyword>
<dbReference type="PANTHER" id="PTHR32332:SF20">
    <property type="entry name" value="2-NITROPROPANE DIOXYGENASE-LIKE PROTEIN"/>
    <property type="match status" value="1"/>
</dbReference>
<dbReference type="Proteomes" id="UP000198327">
    <property type="component" value="Unassembled WGS sequence"/>
</dbReference>
<organism evidence="4 5">
    <name type="scientific">Rhodococcoides kyotonense</name>
    <dbReference type="NCBI Taxonomy" id="398843"/>
    <lineage>
        <taxon>Bacteria</taxon>
        <taxon>Bacillati</taxon>
        <taxon>Actinomycetota</taxon>
        <taxon>Actinomycetes</taxon>
        <taxon>Mycobacteriales</taxon>
        <taxon>Nocardiaceae</taxon>
        <taxon>Rhodococcoides</taxon>
    </lineage>
</organism>
<dbReference type="CDD" id="cd04730">
    <property type="entry name" value="NPD_like"/>
    <property type="match status" value="1"/>
</dbReference>
<accession>A0A239K1E3</accession>
<reference evidence="5" key="1">
    <citation type="submission" date="2017-06" db="EMBL/GenBank/DDBJ databases">
        <authorList>
            <person name="Varghese N."/>
            <person name="Submissions S."/>
        </authorList>
    </citation>
    <scope>NUCLEOTIDE SEQUENCE [LARGE SCALE GENOMIC DNA]</scope>
    <source>
        <strain evidence="5">JCM 23211</strain>
    </source>
</reference>
<evidence type="ECO:0000313" key="4">
    <source>
        <dbReference type="EMBL" id="SNT11568.1"/>
    </source>
</evidence>
<evidence type="ECO:0000256" key="1">
    <source>
        <dbReference type="ARBA" id="ARBA00022630"/>
    </source>
</evidence>
<dbReference type="Gene3D" id="3.20.20.70">
    <property type="entry name" value="Aldolase class I"/>
    <property type="match status" value="1"/>
</dbReference>
<protein>
    <submittedName>
        <fullName evidence="4">Enoyl-[acyl-carrier protein] reductase II</fullName>
    </submittedName>
</protein>
<keyword evidence="5" id="KW-1185">Reference proteome</keyword>
<dbReference type="GO" id="GO:0018580">
    <property type="term" value="F:nitronate monooxygenase activity"/>
    <property type="evidence" value="ECO:0007669"/>
    <property type="project" value="InterPro"/>
</dbReference>
<dbReference type="InterPro" id="IPR013785">
    <property type="entry name" value="Aldolase_TIM"/>
</dbReference>
<evidence type="ECO:0000313" key="5">
    <source>
        <dbReference type="Proteomes" id="UP000198327"/>
    </source>
</evidence>
<dbReference type="SUPFAM" id="SSF51412">
    <property type="entry name" value="Inosine monophosphate dehydrogenase (IMPDH)"/>
    <property type="match status" value="1"/>
</dbReference>
<keyword evidence="3" id="KW-0560">Oxidoreductase</keyword>
<dbReference type="PANTHER" id="PTHR32332">
    <property type="entry name" value="2-NITROPROPANE DIOXYGENASE"/>
    <property type="match status" value="1"/>
</dbReference>
<dbReference type="Pfam" id="PF03060">
    <property type="entry name" value="NMO"/>
    <property type="match status" value="1"/>
</dbReference>
<dbReference type="InterPro" id="IPR004136">
    <property type="entry name" value="NMO"/>
</dbReference>